<dbReference type="InterPro" id="IPR000322">
    <property type="entry name" value="Glyco_hydro_31_TIM"/>
</dbReference>
<reference evidence="4" key="1">
    <citation type="submission" date="2021-06" db="EMBL/GenBank/DDBJ databases">
        <authorList>
            <person name="Hodson N. C."/>
            <person name="Mongue J. A."/>
            <person name="Jaron S. K."/>
        </authorList>
    </citation>
    <scope>NUCLEOTIDE SEQUENCE</scope>
</reference>
<keyword evidence="1" id="KW-1133">Transmembrane helix</keyword>
<feature type="domain" description="Glycoside hydrolase family 31 TIM barrel" evidence="2">
    <location>
        <begin position="403"/>
        <end position="737"/>
    </location>
</feature>
<evidence type="ECO:0000313" key="4">
    <source>
        <dbReference type="EMBL" id="CAG7817165.1"/>
    </source>
</evidence>
<feature type="domain" description="Glycosyl hydrolase family 31 C-terminal" evidence="3">
    <location>
        <begin position="762"/>
        <end position="830"/>
    </location>
</feature>
<dbReference type="OrthoDB" id="5839090at2759"/>
<feature type="transmembrane region" description="Helical" evidence="1">
    <location>
        <begin position="66"/>
        <end position="88"/>
    </location>
</feature>
<keyword evidence="5" id="KW-1185">Reference proteome</keyword>
<evidence type="ECO:0000259" key="2">
    <source>
        <dbReference type="Pfam" id="PF01055"/>
    </source>
</evidence>
<dbReference type="InterPro" id="IPR048395">
    <property type="entry name" value="Glyco_hydro_31_C"/>
</dbReference>
<dbReference type="PANTHER" id="PTHR22762:SF131">
    <property type="entry name" value="GLYCOSIDE HYDROLASE FAMILY 31 N-TERMINAL DOMAIN-CONTAINING PROTEIN"/>
    <property type="match status" value="1"/>
</dbReference>
<comment type="caution">
    <text evidence="4">The sequence shown here is derived from an EMBL/GenBank/DDBJ whole genome shotgun (WGS) entry which is preliminary data.</text>
</comment>
<evidence type="ECO:0008006" key="6">
    <source>
        <dbReference type="Google" id="ProtNLM"/>
    </source>
</evidence>
<keyword evidence="1" id="KW-0472">Membrane</keyword>
<evidence type="ECO:0000259" key="3">
    <source>
        <dbReference type="Pfam" id="PF21365"/>
    </source>
</evidence>
<dbReference type="Pfam" id="PF21365">
    <property type="entry name" value="Glyco_hydro_31_3rd"/>
    <property type="match status" value="1"/>
</dbReference>
<proteinExistence type="predicted"/>
<dbReference type="AlphaFoldDB" id="A0A8J2PIX9"/>
<protein>
    <recommendedName>
        <fullName evidence="6">Alpha-glucosidase</fullName>
    </recommendedName>
</protein>
<organism evidence="4 5">
    <name type="scientific">Allacma fusca</name>
    <dbReference type="NCBI Taxonomy" id="39272"/>
    <lineage>
        <taxon>Eukaryota</taxon>
        <taxon>Metazoa</taxon>
        <taxon>Ecdysozoa</taxon>
        <taxon>Arthropoda</taxon>
        <taxon>Hexapoda</taxon>
        <taxon>Collembola</taxon>
        <taxon>Symphypleona</taxon>
        <taxon>Sminthuridae</taxon>
        <taxon>Allacma</taxon>
    </lineage>
</organism>
<evidence type="ECO:0000313" key="5">
    <source>
        <dbReference type="Proteomes" id="UP000708208"/>
    </source>
</evidence>
<keyword evidence="1" id="KW-0812">Transmembrane</keyword>
<accession>A0A8J2PIX9</accession>
<sequence length="1136" mass="127881">MDAIRKLLSRRKKSPKNDIEDEYQIHPSDYHIERHGSYIPAQNDGPNSKERDKWWQLVLNNMKSRVAYAIVIVCLIGLALPIILHFTIHNQTEINNFGSCLVLPPFRFQCEINQARNTIESLATCNNVKGCWESNGTLGYPYRCYHSVPSSFQYYLKSNFELVGAGTLNKGKALRPDDILRAEIRPAYDIGDDKLLNSFTRVQWCRKNVLSIEFYRDEDPQPVGCLSSDDEEDDPTSVKGSDEFNVEFAENEKKFFYYRIGRKSGRDETIFDTRLGPIRFYEHTVTISTSLPSKHFYGIKGGQGVTLEGAETIDGVTSFGQNELPFYMVRENSGSMHGMLLETNKPFVAQVIDGPGISFEIEGNFKPQEPSISLKFFVGPKPADVLAQLNFYLSKKAGRSFSLPPYWGLGLHLCRRTTNTSATQEDILHLNREAENDNKDLQGIPYDSDCISEYLRAPFKLNLTDLDPILQKLKEGSRRFLPSQKFSIKNDTVAKMLTPENMQMFILNQYMNDTFLGLVGTEHVNYVSVFNEQAQSWMREEFQIPGNSFNGLVLLENYPLHENAAEEYINKTITEYRSFLNDNSRVEFAFSNKTWGNVPPRTTHMNTSFDGKNYFHMDVANLYGEISLKFSQELVANHEKSSAAVNERTVVASSSIWTESYLHGAFTGISVPFTWEGLRSSLSHLLRNFMFAPFGGTPICGSYVDNSSLPIEQDLCLRWYQVGLLLPFARNTYGEDNRNFSRGPLDLNILYQKHLIRNIQDRIYDQFMIGEALMAAPLVYPGTSRSVYFPPGMWYNMEGEQAWDSSSGGSLLVSALINYIPMFIRDGYIIPTLIKQTDTTAEKSLQGNYTIVATFPDPSKGVRTSQGSLYQDDGITPGTTDFNFVKFTATANEFSIEANCSETGIPVSTVIDEIRLLGFPRRPFNVISPIGGMLPVKSIVYSAETKMLKIQKLDIDFFRTDSSTCCNCGEICSQFRVSGLVNTRAAAPTETATPQASTVRAIRPNLDLMGIRLGLTLVLDSTSLVSRMVEPVESLCLSLSCSNLRSTLSLINFCRDKSPFVRSFVNERASSDSSSSLTEDNLSSFGAELVLLLVVDPILGVRDLDLLTLPSRVLVRGALEDDDDRVSEWPRELLVL</sequence>
<dbReference type="GO" id="GO:0004558">
    <property type="term" value="F:alpha-1,4-glucosidase activity"/>
    <property type="evidence" value="ECO:0007669"/>
    <property type="project" value="TreeGrafter"/>
</dbReference>
<dbReference type="GO" id="GO:0005975">
    <property type="term" value="P:carbohydrate metabolic process"/>
    <property type="evidence" value="ECO:0007669"/>
    <property type="project" value="InterPro"/>
</dbReference>
<dbReference type="Proteomes" id="UP000708208">
    <property type="component" value="Unassembled WGS sequence"/>
</dbReference>
<name>A0A8J2PIX9_9HEXA</name>
<dbReference type="Pfam" id="PF01055">
    <property type="entry name" value="Glyco_hydro_31_2nd"/>
    <property type="match status" value="1"/>
</dbReference>
<dbReference type="EMBL" id="CAJVCH010387200">
    <property type="protein sequence ID" value="CAG7817165.1"/>
    <property type="molecule type" value="Genomic_DNA"/>
</dbReference>
<evidence type="ECO:0000256" key="1">
    <source>
        <dbReference type="SAM" id="Phobius"/>
    </source>
</evidence>
<dbReference type="PANTHER" id="PTHR22762">
    <property type="entry name" value="ALPHA-GLUCOSIDASE"/>
    <property type="match status" value="1"/>
</dbReference>
<gene>
    <name evidence="4" type="ORF">AFUS01_LOCUS27745</name>
</gene>